<keyword evidence="4" id="KW-0732">Signal</keyword>
<proteinExistence type="predicted"/>
<comment type="subcellular location">
    <subcellularLocation>
        <location evidence="1">Cell outer membrane</location>
    </subcellularLocation>
</comment>
<reference evidence="6 7" key="1">
    <citation type="submission" date="2023-09" db="EMBL/GenBank/DDBJ databases">
        <authorList>
            <person name="Rey-Velasco X."/>
        </authorList>
    </citation>
    <scope>NUCLEOTIDE SEQUENCE [LARGE SCALE GENOMIC DNA]</scope>
    <source>
        <strain evidence="6 7">W409</strain>
    </source>
</reference>
<feature type="chain" id="PRO_5043723568" evidence="4">
    <location>
        <begin position="34"/>
        <end position="956"/>
    </location>
</feature>
<sequence length="956" mass="106612">MHARFTQQMMQRGKKALALAIASSLTIGQLAHAQEAQSVGEDDDVVEVIEVKGIADSYRNAIAEKKNASTIVDALSSTDLGALPDLSVAETLERITGVTGDRFKGNASEISIRGLGPFLGFSTVNGRAISSGSGNRSVAFSQFPSELVNGVVVYKAQQANLLEGGVSGTIDLKTIKPVDYGKERFQVEVRGNYNPYHAKFDDESGWGYRSSISYTNSFELEELGEIGFALGYAGVDSSTPEESYNTSSTLRNCNSNFALDGGSNCSFSDARAAANGGNAEDGDYYFIPNSFFYRQMKSEEDRDAAIAALQWRPTSDLDINIDGQWSNRFYFEDRHDLLWDDGRRRISNWSVNDENALQSYTGESRISSYGEYRVREEEYKGIGLNVDWQATDVLHINFDSAYTGTNRYQTRTYARFRGQRKFYDWQNSDGTQFPTVTNVYSDFNDPIGSAEDWTTDIQDMAYFNADSEARNYRLEVDDRISSYRLDADYALDTEFIYNVRAGLAISSHRNQNYQEERARLSTPSADRPAKLAAVIDNCLIDFPQDDYGDDGKPGFSSWATYDTHCAYDTLVGDADLSVDPKAPSGGDINLTEDISSLYLMADFSTEIGDITVDGNFGIRRVETDITAVGIRTSYTVETDANGFISFLANPDVETNVLNNSYTNNLKSLNLALGLSDETQLRFAIYDGLSRPDMWYYGAARDIGSVGADEEFTSVEAALENNVTALGNPFLEALESDNYDISLNYFLNEDTMFSAAVYYKQFNANFEVSSGIEPVVIDGVSYDVEVNGRVSIVDNESEINGYELTALHQFEAIEGLGISLNYNFANSDYETAEAGGNISSEVQERIEPANVAGLSKHNFSGQIYWENKLLSARLSYKYRSEYLKPFGPNLAQTNRIVDDTERVDFDFQYKITKNLRAKFQVLNLTNEPYVEQRVASEAYNRIEYSGRRLFVGFKYKL</sequence>
<accession>A0AAW8R010</accession>
<evidence type="ECO:0000256" key="3">
    <source>
        <dbReference type="ARBA" id="ARBA00023237"/>
    </source>
</evidence>
<evidence type="ECO:0000256" key="4">
    <source>
        <dbReference type="SAM" id="SignalP"/>
    </source>
</evidence>
<protein>
    <submittedName>
        <fullName evidence="6">TonB-dependent receptor</fullName>
    </submittedName>
</protein>
<evidence type="ECO:0000256" key="2">
    <source>
        <dbReference type="ARBA" id="ARBA00023136"/>
    </source>
</evidence>
<dbReference type="RefSeq" id="WP_311360991.1">
    <property type="nucleotide sequence ID" value="NZ_JAVRIE010000002.1"/>
</dbReference>
<dbReference type="SUPFAM" id="SSF56935">
    <property type="entry name" value="Porins"/>
    <property type="match status" value="1"/>
</dbReference>
<evidence type="ECO:0000313" key="7">
    <source>
        <dbReference type="Proteomes" id="UP001249020"/>
    </source>
</evidence>
<evidence type="ECO:0000259" key="5">
    <source>
        <dbReference type="Pfam" id="PF07715"/>
    </source>
</evidence>
<keyword evidence="3" id="KW-0998">Cell outer membrane</keyword>
<feature type="signal peptide" evidence="4">
    <location>
        <begin position="1"/>
        <end position="33"/>
    </location>
</feature>
<gene>
    <name evidence="6" type="ORF">RM544_06675</name>
</gene>
<dbReference type="Pfam" id="PF07715">
    <property type="entry name" value="Plug"/>
    <property type="match status" value="1"/>
</dbReference>
<keyword evidence="2" id="KW-0472">Membrane</keyword>
<dbReference type="InterPro" id="IPR036942">
    <property type="entry name" value="Beta-barrel_TonB_sf"/>
</dbReference>
<dbReference type="InterPro" id="IPR037066">
    <property type="entry name" value="Plug_dom_sf"/>
</dbReference>
<evidence type="ECO:0000313" key="6">
    <source>
        <dbReference type="EMBL" id="MDT0582215.1"/>
    </source>
</evidence>
<keyword evidence="7" id="KW-1185">Reference proteome</keyword>
<dbReference type="EMBL" id="JAVRIE010000002">
    <property type="protein sequence ID" value="MDT0582215.1"/>
    <property type="molecule type" value="Genomic_DNA"/>
</dbReference>
<dbReference type="GO" id="GO:0009279">
    <property type="term" value="C:cell outer membrane"/>
    <property type="evidence" value="ECO:0007669"/>
    <property type="project" value="UniProtKB-SubCell"/>
</dbReference>
<comment type="caution">
    <text evidence="6">The sequence shown here is derived from an EMBL/GenBank/DDBJ whole genome shotgun (WGS) entry which is preliminary data.</text>
</comment>
<organism evidence="6 7">
    <name type="scientific">Brumicola blandensis</name>
    <dbReference type="NCBI Taxonomy" id="3075611"/>
    <lineage>
        <taxon>Bacteria</taxon>
        <taxon>Pseudomonadati</taxon>
        <taxon>Pseudomonadota</taxon>
        <taxon>Gammaproteobacteria</taxon>
        <taxon>Alteromonadales</taxon>
        <taxon>Alteromonadaceae</taxon>
        <taxon>Brumicola</taxon>
    </lineage>
</organism>
<dbReference type="Proteomes" id="UP001249020">
    <property type="component" value="Unassembled WGS sequence"/>
</dbReference>
<feature type="domain" description="TonB-dependent receptor plug" evidence="5">
    <location>
        <begin position="65"/>
        <end position="164"/>
    </location>
</feature>
<dbReference type="InterPro" id="IPR010104">
    <property type="entry name" value="TonB_rcpt_bac"/>
</dbReference>
<dbReference type="Gene3D" id="2.170.130.10">
    <property type="entry name" value="TonB-dependent receptor, plug domain"/>
    <property type="match status" value="1"/>
</dbReference>
<dbReference type="AlphaFoldDB" id="A0AAW8R010"/>
<evidence type="ECO:0000256" key="1">
    <source>
        <dbReference type="ARBA" id="ARBA00004442"/>
    </source>
</evidence>
<name>A0AAW8R010_9ALTE</name>
<dbReference type="PANTHER" id="PTHR40980">
    <property type="entry name" value="PLUG DOMAIN-CONTAINING PROTEIN"/>
    <property type="match status" value="1"/>
</dbReference>
<keyword evidence="6" id="KW-0675">Receptor</keyword>
<dbReference type="InterPro" id="IPR012910">
    <property type="entry name" value="Plug_dom"/>
</dbReference>
<dbReference type="NCBIfam" id="TIGR01782">
    <property type="entry name" value="TonB-Xanth-Caul"/>
    <property type="match status" value="1"/>
</dbReference>
<dbReference type="Gene3D" id="2.40.170.20">
    <property type="entry name" value="TonB-dependent receptor, beta-barrel domain"/>
    <property type="match status" value="1"/>
</dbReference>
<dbReference type="PANTHER" id="PTHR40980:SF3">
    <property type="entry name" value="TONB-DEPENDENT RECEPTOR-LIKE BETA-BARREL DOMAIN-CONTAINING PROTEIN"/>
    <property type="match status" value="1"/>
</dbReference>